<accession>A0A5D0G745</accession>
<keyword evidence="2" id="KW-1185">Reference proteome</keyword>
<organism evidence="1 2">
    <name type="scientific">Formosa maritima</name>
    <dbReference type="NCBI Taxonomy" id="2592046"/>
    <lineage>
        <taxon>Bacteria</taxon>
        <taxon>Pseudomonadati</taxon>
        <taxon>Bacteroidota</taxon>
        <taxon>Flavobacteriia</taxon>
        <taxon>Flavobacteriales</taxon>
        <taxon>Flavobacteriaceae</taxon>
        <taxon>Formosa</taxon>
    </lineage>
</organism>
<evidence type="ECO:0008006" key="3">
    <source>
        <dbReference type="Google" id="ProtNLM"/>
    </source>
</evidence>
<proteinExistence type="predicted"/>
<protein>
    <recommendedName>
        <fullName evidence="3">HipA-like C-terminal domain-containing protein</fullName>
    </recommendedName>
</protein>
<evidence type="ECO:0000313" key="2">
    <source>
        <dbReference type="Proteomes" id="UP000324550"/>
    </source>
</evidence>
<name>A0A5D0G745_9FLAO</name>
<dbReference type="Proteomes" id="UP000324550">
    <property type="component" value="Unassembled WGS sequence"/>
</dbReference>
<dbReference type="AlphaFoldDB" id="A0A5D0G745"/>
<reference evidence="1 2" key="1">
    <citation type="submission" date="2019-08" db="EMBL/GenBank/DDBJ databases">
        <title>Formosa sediminis sp. nov., isolated from marine sediment.</title>
        <authorList>
            <person name="Cao W.R."/>
        </authorList>
    </citation>
    <scope>NUCLEOTIDE SEQUENCE [LARGE SCALE GENOMIC DNA]</scope>
    <source>
        <strain evidence="1 2">1494</strain>
    </source>
</reference>
<dbReference type="EMBL" id="VSFC01000043">
    <property type="protein sequence ID" value="TYA54836.1"/>
    <property type="molecule type" value="Genomic_DNA"/>
</dbReference>
<comment type="caution">
    <text evidence="1">The sequence shown here is derived from an EMBL/GenBank/DDBJ whole genome shotgun (WGS) entry which is preliminary data.</text>
</comment>
<dbReference type="OrthoDB" id="662693at2"/>
<gene>
    <name evidence="1" type="ORF">FVF61_08485</name>
</gene>
<sequence length="307" mass="35963">MLPLKLSYSNKEVKNSKVDSIYFKTIITYKLQDNSWDSLEVGIRKRGYSRLRNCYFAPIRMKFKKEDIKNTIFEDNKKLKLVLPCLKESDNNDNVVKEFIAYKIYEIISPYYFKTRLVDIDYEENKGSKTKPFNLKGILKEDDKDVAKRFDGKIFERESVSPYALDSLTSVRNSFFNYLIGNTDFSQSHLHNVKLIYIDKSIVPICYDFDMSGLVNASYAAVSETVNIESVTDRTYRGVKRNQLLYNQVRNEFLGHKSQILKSINDTEKYFESSKEFSSLKTFVLEFFDVLNNDAMFKQRIIDQARG</sequence>
<evidence type="ECO:0000313" key="1">
    <source>
        <dbReference type="EMBL" id="TYA54836.1"/>
    </source>
</evidence>